<dbReference type="PROSITE" id="PS51029">
    <property type="entry name" value="MADF"/>
    <property type="match status" value="1"/>
</dbReference>
<dbReference type="EMBL" id="CAKOFQ010007199">
    <property type="protein sequence ID" value="CAH1994421.1"/>
    <property type="molecule type" value="Genomic_DNA"/>
</dbReference>
<name>A0A9P0LF72_ACAOB</name>
<dbReference type="Pfam" id="PF10545">
    <property type="entry name" value="MADF_DNA_bdg"/>
    <property type="match status" value="1"/>
</dbReference>
<dbReference type="OrthoDB" id="6784437at2759"/>
<keyword evidence="3" id="KW-1185">Reference proteome</keyword>
<gene>
    <name evidence="2" type="ORF">ACAOBT_LOCUS22113</name>
</gene>
<reference evidence="2" key="1">
    <citation type="submission" date="2022-03" db="EMBL/GenBank/DDBJ databases">
        <authorList>
            <person name="Sayadi A."/>
        </authorList>
    </citation>
    <scope>NUCLEOTIDE SEQUENCE</scope>
</reference>
<dbReference type="SMART" id="SM00595">
    <property type="entry name" value="MADF"/>
    <property type="match status" value="1"/>
</dbReference>
<dbReference type="InterPro" id="IPR006578">
    <property type="entry name" value="MADF-dom"/>
</dbReference>
<protein>
    <recommendedName>
        <fullName evidence="1">MADF domain-containing protein</fullName>
    </recommendedName>
</protein>
<evidence type="ECO:0000259" key="1">
    <source>
        <dbReference type="PROSITE" id="PS51029"/>
    </source>
</evidence>
<dbReference type="PANTHER" id="PTHR21505:SF12">
    <property type="entry name" value="MADF DOMAIN-CONTAINING PROTEIN-RELATED"/>
    <property type="match status" value="1"/>
</dbReference>
<feature type="domain" description="MADF" evidence="1">
    <location>
        <begin position="10"/>
        <end position="103"/>
    </location>
</feature>
<sequence length="135" mass="15953">MEWSEKETFQFLELFQKEPIIWDPKNKLHKNNQKLNDAWVRLSEEMCRLVPELKNKKNSLMATFRQHLRRKKQSLQSGAGEDDAYKPVWLYYDAMETFLASVYKCHTTINTEEGLHEGLISPVLPNVDDETHNDN</sequence>
<dbReference type="PANTHER" id="PTHR21505">
    <property type="entry name" value="MADF DOMAIN-CONTAINING PROTEIN-RELATED"/>
    <property type="match status" value="1"/>
</dbReference>
<accession>A0A9P0LF72</accession>
<proteinExistence type="predicted"/>
<dbReference type="AlphaFoldDB" id="A0A9P0LF72"/>
<comment type="caution">
    <text evidence="2">The sequence shown here is derived from an EMBL/GenBank/DDBJ whole genome shotgun (WGS) entry which is preliminary data.</text>
</comment>
<dbReference type="Proteomes" id="UP001152888">
    <property type="component" value="Unassembled WGS sequence"/>
</dbReference>
<evidence type="ECO:0000313" key="2">
    <source>
        <dbReference type="EMBL" id="CAH1994421.1"/>
    </source>
</evidence>
<evidence type="ECO:0000313" key="3">
    <source>
        <dbReference type="Proteomes" id="UP001152888"/>
    </source>
</evidence>
<organism evidence="2 3">
    <name type="scientific">Acanthoscelides obtectus</name>
    <name type="common">Bean weevil</name>
    <name type="synonym">Bruchus obtectus</name>
    <dbReference type="NCBI Taxonomy" id="200917"/>
    <lineage>
        <taxon>Eukaryota</taxon>
        <taxon>Metazoa</taxon>
        <taxon>Ecdysozoa</taxon>
        <taxon>Arthropoda</taxon>
        <taxon>Hexapoda</taxon>
        <taxon>Insecta</taxon>
        <taxon>Pterygota</taxon>
        <taxon>Neoptera</taxon>
        <taxon>Endopterygota</taxon>
        <taxon>Coleoptera</taxon>
        <taxon>Polyphaga</taxon>
        <taxon>Cucujiformia</taxon>
        <taxon>Chrysomeloidea</taxon>
        <taxon>Chrysomelidae</taxon>
        <taxon>Bruchinae</taxon>
        <taxon>Bruchini</taxon>
        <taxon>Acanthoscelides</taxon>
    </lineage>
</organism>